<evidence type="ECO:0008006" key="4">
    <source>
        <dbReference type="Google" id="ProtNLM"/>
    </source>
</evidence>
<accession>A0A4R8DQQ8</accession>
<keyword evidence="1" id="KW-0812">Transmembrane</keyword>
<feature type="transmembrane region" description="Helical" evidence="1">
    <location>
        <begin position="328"/>
        <end position="350"/>
    </location>
</feature>
<evidence type="ECO:0000313" key="2">
    <source>
        <dbReference type="EMBL" id="TDW99646.1"/>
    </source>
</evidence>
<dbReference type="AlphaFoldDB" id="A0A4R8DQQ8"/>
<feature type="transmembrane region" description="Helical" evidence="1">
    <location>
        <begin position="57"/>
        <end position="80"/>
    </location>
</feature>
<feature type="transmembrane region" description="Helical" evidence="1">
    <location>
        <begin position="92"/>
        <end position="113"/>
    </location>
</feature>
<name>A0A4R8DQQ8_9BACT</name>
<proteinExistence type="predicted"/>
<evidence type="ECO:0000256" key="1">
    <source>
        <dbReference type="SAM" id="Phobius"/>
    </source>
</evidence>
<dbReference type="EMBL" id="SODV01000001">
    <property type="protein sequence ID" value="TDW99646.1"/>
    <property type="molecule type" value="Genomic_DNA"/>
</dbReference>
<sequence>MKEQFTIPARLKTWSLALIAVGVLTLILGFIFLHPFYNGPEQHYETTRFWASLIQDSTFFFLISVAAFFFIVAHTLAMGGWQTLIRRVPEAISGYMVVGGIILAVVFFLYIFVAKDHYIYTWKDPGTDKELLRKHGFQGPAFFVVSSIIFMGVWILARMAYRKNSIAEDNGAFGDRSYFRKSVTICAVFVVFYAVGISSAPSWLWLMSIDAKWASTMYGWYTFASTWVSALSLITLFVIYLKNQGKLELANEEHLHDLGKYMFAFSIFWTYLWFAQYMLTWYANIPDETTYFGIRLWGSFRPIFLLNLIINFVCPILILMTRDAKRNYAMMTFMGVLILFGHWLDFYQMVMPGPLKDHAQMSWYEFGILAGFVGTIILVTAKQLEKASLVPKNSPFLKESIIHHT</sequence>
<feature type="transmembrane region" description="Helical" evidence="1">
    <location>
        <begin position="182"/>
        <end position="206"/>
    </location>
</feature>
<feature type="transmembrane region" description="Helical" evidence="1">
    <location>
        <begin position="218"/>
        <end position="241"/>
    </location>
</feature>
<keyword evidence="3" id="KW-1185">Reference proteome</keyword>
<feature type="transmembrane region" description="Helical" evidence="1">
    <location>
        <begin position="303"/>
        <end position="321"/>
    </location>
</feature>
<organism evidence="2 3">
    <name type="scientific">Dinghuibacter silviterrae</name>
    <dbReference type="NCBI Taxonomy" id="1539049"/>
    <lineage>
        <taxon>Bacteria</taxon>
        <taxon>Pseudomonadati</taxon>
        <taxon>Bacteroidota</taxon>
        <taxon>Chitinophagia</taxon>
        <taxon>Chitinophagales</taxon>
        <taxon>Chitinophagaceae</taxon>
        <taxon>Dinghuibacter</taxon>
    </lineage>
</organism>
<comment type="caution">
    <text evidence="2">The sequence shown here is derived from an EMBL/GenBank/DDBJ whole genome shotgun (WGS) entry which is preliminary data.</text>
</comment>
<protein>
    <recommendedName>
        <fullName evidence="4">Quinol:cytochrome c oxidoreductase quinone-binding subunit 2</fullName>
    </recommendedName>
</protein>
<feature type="transmembrane region" description="Helical" evidence="1">
    <location>
        <begin position="362"/>
        <end position="381"/>
    </location>
</feature>
<dbReference type="OrthoDB" id="140980at2"/>
<evidence type="ECO:0000313" key="3">
    <source>
        <dbReference type="Proteomes" id="UP000294498"/>
    </source>
</evidence>
<keyword evidence="1" id="KW-0472">Membrane</keyword>
<dbReference type="RefSeq" id="WP_133990520.1">
    <property type="nucleotide sequence ID" value="NZ_SODV01000001.1"/>
</dbReference>
<dbReference type="Proteomes" id="UP000294498">
    <property type="component" value="Unassembled WGS sequence"/>
</dbReference>
<keyword evidence="1" id="KW-1133">Transmembrane helix</keyword>
<dbReference type="PANTHER" id="PTHR43044">
    <property type="match status" value="1"/>
</dbReference>
<dbReference type="PANTHER" id="PTHR43044:SF1">
    <property type="entry name" value="QUINOL:CYTOCHROME C OXIDOREDUCTASE QUINONE-BINDING SUBUNIT 2"/>
    <property type="match status" value="1"/>
</dbReference>
<reference evidence="2 3" key="1">
    <citation type="submission" date="2019-03" db="EMBL/GenBank/DDBJ databases">
        <title>Genomic Encyclopedia of Type Strains, Phase IV (KMG-IV): sequencing the most valuable type-strain genomes for metagenomic binning, comparative biology and taxonomic classification.</title>
        <authorList>
            <person name="Goeker M."/>
        </authorList>
    </citation>
    <scope>NUCLEOTIDE SEQUENCE [LARGE SCALE GENOMIC DNA]</scope>
    <source>
        <strain evidence="2 3">DSM 100059</strain>
    </source>
</reference>
<feature type="transmembrane region" description="Helical" evidence="1">
    <location>
        <begin position="141"/>
        <end position="161"/>
    </location>
</feature>
<gene>
    <name evidence="2" type="ORF">EDB95_0656</name>
</gene>
<feature type="transmembrane region" description="Helical" evidence="1">
    <location>
        <begin position="261"/>
        <end position="283"/>
    </location>
</feature>
<feature type="transmembrane region" description="Helical" evidence="1">
    <location>
        <begin position="16"/>
        <end position="37"/>
    </location>
</feature>